<dbReference type="Pfam" id="PF18145">
    <property type="entry name" value="SAVED"/>
    <property type="match status" value="1"/>
</dbReference>
<sequence>MLVCYDHHRLIDAIDPEAYPIATLQDMRRDHMRRVNELLGQLAWARAMPLVIRGGIAGQSPAVTFREISEALESIQLSAMHSDGEHLTMAPIERPEVHYGYKILSQLEPGLNRLITACQSGSYRPTADNTLAVFAIHDTPVLVLAGRILGEARTAHVLQRTRGAPSPWRWVDPNKNTSTVDLVTNVKATGATGASIGLLTIAISDNYQDAWIPDATRQLAGAGQMTWISISAQKPGINIVEAPCDLERIMKEIRDGFRRLQGDFQVKEIHLIIVAPVSVAFSIGQALQPGNHLPITVFHRVNATRPFESAIKISSDKVENADGAPVISIRLQ</sequence>
<gene>
    <name evidence="2" type="ORF">RCOM_0045010</name>
</gene>
<name>B9TCY1_RICCO</name>
<evidence type="ECO:0000313" key="3">
    <source>
        <dbReference type="Proteomes" id="UP000008311"/>
    </source>
</evidence>
<evidence type="ECO:0000259" key="1">
    <source>
        <dbReference type="Pfam" id="PF18145"/>
    </source>
</evidence>
<proteinExistence type="predicted"/>
<reference evidence="3" key="1">
    <citation type="journal article" date="2010" name="Nat. Biotechnol.">
        <title>Draft genome sequence of the oilseed species Ricinus communis.</title>
        <authorList>
            <person name="Chan A.P."/>
            <person name="Crabtree J."/>
            <person name="Zhao Q."/>
            <person name="Lorenzi H."/>
            <person name="Orvis J."/>
            <person name="Puiu D."/>
            <person name="Melake-Berhan A."/>
            <person name="Jones K.M."/>
            <person name="Redman J."/>
            <person name="Chen G."/>
            <person name="Cahoon E.B."/>
            <person name="Gedil M."/>
            <person name="Stanke M."/>
            <person name="Haas B.J."/>
            <person name="Wortman J.R."/>
            <person name="Fraser-Liggett C.M."/>
            <person name="Ravel J."/>
            <person name="Rabinowicz P.D."/>
        </authorList>
    </citation>
    <scope>NUCLEOTIDE SEQUENCE [LARGE SCALE GENOMIC DNA]</scope>
    <source>
        <strain evidence="3">cv. Hale</strain>
    </source>
</reference>
<organism evidence="2 3">
    <name type="scientific">Ricinus communis</name>
    <name type="common">Castor bean</name>
    <dbReference type="NCBI Taxonomy" id="3988"/>
    <lineage>
        <taxon>Eukaryota</taxon>
        <taxon>Viridiplantae</taxon>
        <taxon>Streptophyta</taxon>
        <taxon>Embryophyta</taxon>
        <taxon>Tracheophyta</taxon>
        <taxon>Spermatophyta</taxon>
        <taxon>Magnoliopsida</taxon>
        <taxon>eudicotyledons</taxon>
        <taxon>Gunneridae</taxon>
        <taxon>Pentapetalae</taxon>
        <taxon>rosids</taxon>
        <taxon>fabids</taxon>
        <taxon>Malpighiales</taxon>
        <taxon>Euphorbiaceae</taxon>
        <taxon>Acalyphoideae</taxon>
        <taxon>Acalypheae</taxon>
        <taxon>Ricinus</taxon>
    </lineage>
</organism>
<keyword evidence="3" id="KW-1185">Reference proteome</keyword>
<evidence type="ECO:0000313" key="2">
    <source>
        <dbReference type="EMBL" id="EEF26282.1"/>
    </source>
</evidence>
<dbReference type="InParanoid" id="B9TCY1"/>
<dbReference type="InterPro" id="IPR040836">
    <property type="entry name" value="SAVED"/>
</dbReference>
<accession>B9TCY1</accession>
<dbReference type="AlphaFoldDB" id="B9TCY1"/>
<protein>
    <recommendedName>
        <fullName evidence="1">SMODS-associated and fused to various effectors domain-containing protein</fullName>
    </recommendedName>
</protein>
<dbReference type="NCBIfam" id="NF033611">
    <property type="entry name" value="SAVED"/>
    <property type="match status" value="1"/>
</dbReference>
<dbReference type="EMBL" id="EQ977703">
    <property type="protein sequence ID" value="EEF26282.1"/>
    <property type="molecule type" value="Genomic_DNA"/>
</dbReference>
<dbReference type="Proteomes" id="UP000008311">
    <property type="component" value="Unassembled WGS sequence"/>
</dbReference>
<feature type="domain" description="SMODS-associated and fused to various effectors" evidence="1">
    <location>
        <begin position="124"/>
        <end position="313"/>
    </location>
</feature>